<keyword evidence="1" id="KW-0547">Nucleotide-binding</keyword>
<geneLocation type="plasmid" evidence="6 7">
    <name>pMAQU01</name>
</geneLocation>
<evidence type="ECO:0000256" key="3">
    <source>
        <dbReference type="ARBA" id="ARBA00022806"/>
    </source>
</evidence>
<dbReference type="KEGG" id="maq:Maqu_4323"/>
<evidence type="ECO:0000259" key="5">
    <source>
        <dbReference type="Pfam" id="PF00580"/>
    </source>
</evidence>
<organism evidence="6 7">
    <name type="scientific">Marinobacter nauticus (strain ATCC 700491 / DSM 11845 / VT8)</name>
    <name type="common">Marinobacter aquaeolei</name>
    <dbReference type="NCBI Taxonomy" id="351348"/>
    <lineage>
        <taxon>Bacteria</taxon>
        <taxon>Pseudomonadati</taxon>
        <taxon>Pseudomonadota</taxon>
        <taxon>Gammaproteobacteria</taxon>
        <taxon>Pseudomonadales</taxon>
        <taxon>Marinobacteraceae</taxon>
        <taxon>Marinobacter</taxon>
    </lineage>
</organism>
<keyword evidence="2" id="KW-0378">Hydrolase</keyword>
<gene>
    <name evidence="6" type="ordered locus">Maqu_4323</name>
</gene>
<reference evidence="7" key="1">
    <citation type="journal article" date="2011" name="Appl. Environ. Microbiol.">
        <title>Genomic potential of Marinobacter aquaeolei, a biogeochemical 'opportunitroph'.</title>
        <authorList>
            <person name="Singer E."/>
            <person name="Webb E.A."/>
            <person name="Nelson W.C."/>
            <person name="Heidelberg J.F."/>
            <person name="Ivanova N."/>
            <person name="Pati A."/>
            <person name="Edwards K.J."/>
        </authorList>
    </citation>
    <scope>NUCLEOTIDE SEQUENCE [LARGE SCALE GENOMIC DNA]</scope>
    <source>
        <strain evidence="7">ATCC 700491 / DSM 11845 / VT8</strain>
    </source>
</reference>
<dbReference type="GO" id="GO:0005524">
    <property type="term" value="F:ATP binding"/>
    <property type="evidence" value="ECO:0007669"/>
    <property type="project" value="UniProtKB-KW"/>
</dbReference>
<dbReference type="SUPFAM" id="SSF52540">
    <property type="entry name" value="P-loop containing nucleoside triphosphate hydrolases"/>
    <property type="match status" value="1"/>
</dbReference>
<dbReference type="eggNOG" id="COG0210">
    <property type="taxonomic scope" value="Bacteria"/>
</dbReference>
<dbReference type="HOGENOM" id="CLU_023291_2_0_6"/>
<keyword evidence="4" id="KW-0067">ATP-binding</keyword>
<keyword evidence="6" id="KW-0614">Plasmid</keyword>
<dbReference type="GO" id="GO:0000724">
    <property type="term" value="P:double-strand break repair via homologous recombination"/>
    <property type="evidence" value="ECO:0007669"/>
    <property type="project" value="TreeGrafter"/>
</dbReference>
<proteinExistence type="predicted"/>
<evidence type="ECO:0000256" key="4">
    <source>
        <dbReference type="ARBA" id="ARBA00022840"/>
    </source>
</evidence>
<dbReference type="PANTHER" id="PTHR11070:SF30">
    <property type="entry name" value="F-BOX DNA HELICASE 1"/>
    <property type="match status" value="1"/>
</dbReference>
<evidence type="ECO:0000256" key="2">
    <source>
        <dbReference type="ARBA" id="ARBA00022801"/>
    </source>
</evidence>
<name>A1U855_MARN8</name>
<keyword evidence="3" id="KW-0347">Helicase</keyword>
<dbReference type="AlphaFoldDB" id="A1U855"/>
<dbReference type="Pfam" id="PF00580">
    <property type="entry name" value="UvrD-helicase"/>
    <property type="match status" value="1"/>
</dbReference>
<dbReference type="InterPro" id="IPR000212">
    <property type="entry name" value="DNA_helicase_UvrD/REP"/>
</dbReference>
<dbReference type="GO" id="GO:0031297">
    <property type="term" value="P:replication fork processing"/>
    <property type="evidence" value="ECO:0007669"/>
    <property type="project" value="TreeGrafter"/>
</dbReference>
<dbReference type="Gene3D" id="3.40.50.300">
    <property type="entry name" value="P-loop containing nucleotide triphosphate hydrolases"/>
    <property type="match status" value="2"/>
</dbReference>
<evidence type="ECO:0000313" key="6">
    <source>
        <dbReference type="EMBL" id="ABM21174.1"/>
    </source>
</evidence>
<evidence type="ECO:0000256" key="1">
    <source>
        <dbReference type="ARBA" id="ARBA00022741"/>
    </source>
</evidence>
<dbReference type="Proteomes" id="UP000000998">
    <property type="component" value="Plasmid pMAQU01"/>
</dbReference>
<dbReference type="DNASU" id="4653425"/>
<dbReference type="InterPro" id="IPR027417">
    <property type="entry name" value="P-loop_NTPase"/>
</dbReference>
<dbReference type="GO" id="GO:0016787">
    <property type="term" value="F:hydrolase activity"/>
    <property type="evidence" value="ECO:0007669"/>
    <property type="project" value="UniProtKB-KW"/>
</dbReference>
<dbReference type="PANTHER" id="PTHR11070">
    <property type="entry name" value="UVRD / RECB / PCRA DNA HELICASE FAMILY MEMBER"/>
    <property type="match status" value="1"/>
</dbReference>
<feature type="domain" description="UvrD-like helicase ATP-binding" evidence="5">
    <location>
        <begin position="173"/>
        <end position="216"/>
    </location>
</feature>
<sequence>MAGPGCMLMFNRAAKDDATPRMRAGVAVNTGHSLAYQHVIEPSAGYQAKLEAELNPENGRRLSASLIAQILNLGSTSDPDIPAASQLAMAILKTIEAFQISREREPGPEHAPLDVLPLALRSPDADERAHEVCQRIAEHARALWQRMINERSGIPITHDTYLKILQLREPYFSFDFWILDEYQDTTPVVDELVNQQEGQKLYIGDPYQAIYSWRGAINALAGPIDRGLPVHYLTDSFRYNHQIAGMATLILRALGEPVPVRGQPRNFIHRRADDNHTIICRTNLSILVRAGELIVRGSPVFVDGGIPKSTYQRIESALALFQGRPNDVRISTLRQMGSWTAFVDYARGLGERADDMMNLIALVEQYQSQLPVLIDTLKRRLPYRNPRKPGQTTLITAHRSKGRQFAHVELDPDIGLPGDLMIKIQNQAPLQPKERESLHLLYVALTRAELSLELPKRIKENLKLLHGWFNRGTDTAETFTAKTTIPLPKAHAQTAQRARTEAFIRAHRRTD</sequence>
<dbReference type="GO" id="GO:0003677">
    <property type="term" value="F:DNA binding"/>
    <property type="evidence" value="ECO:0007669"/>
    <property type="project" value="InterPro"/>
</dbReference>
<dbReference type="InterPro" id="IPR014016">
    <property type="entry name" value="UvrD-like_ATP-bd"/>
</dbReference>
<dbReference type="GO" id="GO:0043138">
    <property type="term" value="F:3'-5' DNA helicase activity"/>
    <property type="evidence" value="ECO:0007669"/>
    <property type="project" value="TreeGrafter"/>
</dbReference>
<protein>
    <recommendedName>
        <fullName evidence="5">UvrD-like helicase ATP-binding domain-containing protein</fullName>
    </recommendedName>
</protein>
<accession>A1U855</accession>
<evidence type="ECO:0000313" key="7">
    <source>
        <dbReference type="Proteomes" id="UP000000998"/>
    </source>
</evidence>
<dbReference type="EMBL" id="CP000515">
    <property type="protein sequence ID" value="ABM21174.1"/>
    <property type="molecule type" value="Genomic_DNA"/>
</dbReference>